<dbReference type="EMBL" id="KQ434924">
    <property type="protein sequence ID" value="KZC11617.1"/>
    <property type="molecule type" value="Genomic_DNA"/>
</dbReference>
<sequence length="278" mass="31466">MQDLCPLCLKKGVKRRVKLLQINLQEGVWICEEEKCIWPFGYEGFVFCPRIVGKIWSCYWDDHKSTPKLKLCSSSALPIISPNLMTNHSKSINTANPIKINNDTDVLQNMCQESQILPSENKGEYNVNTEAISNPDRSNDSLLLIDDCTEGTKIKNEFINSIAKEFKREDDSCTQRNHQNTNSLRGIPKITSIEKTNIDISNVTENEISVTSCKNECEQFTSPTNVTCDYTSGQENISQDISLMNTSVNIDTVLDDFLSNDYSVTEDINDDWINSLLT</sequence>
<accession>A0A154PII4</accession>
<reference evidence="1 2" key="1">
    <citation type="submission" date="2015-07" db="EMBL/GenBank/DDBJ databases">
        <title>The genome of Dufourea novaeangliae.</title>
        <authorList>
            <person name="Pan H."/>
            <person name="Kapheim K."/>
        </authorList>
    </citation>
    <scope>NUCLEOTIDE SEQUENCE [LARGE SCALE GENOMIC DNA]</scope>
    <source>
        <strain evidence="1">0120121106</strain>
        <tissue evidence="1">Whole body</tissue>
    </source>
</reference>
<dbReference type="OrthoDB" id="6160353at2759"/>
<evidence type="ECO:0000313" key="1">
    <source>
        <dbReference type="EMBL" id="KZC11617.1"/>
    </source>
</evidence>
<protein>
    <submittedName>
        <fullName evidence="1">Uncharacterized protein</fullName>
    </submittedName>
</protein>
<dbReference type="Proteomes" id="UP000076502">
    <property type="component" value="Unassembled WGS sequence"/>
</dbReference>
<name>A0A154PII4_DUFNO</name>
<keyword evidence="2" id="KW-1185">Reference proteome</keyword>
<proteinExistence type="predicted"/>
<dbReference type="AlphaFoldDB" id="A0A154PII4"/>
<evidence type="ECO:0000313" key="2">
    <source>
        <dbReference type="Proteomes" id="UP000076502"/>
    </source>
</evidence>
<gene>
    <name evidence="1" type="ORF">WN55_02899</name>
</gene>
<organism evidence="1 2">
    <name type="scientific">Dufourea novaeangliae</name>
    <name type="common">Sweat bee</name>
    <dbReference type="NCBI Taxonomy" id="178035"/>
    <lineage>
        <taxon>Eukaryota</taxon>
        <taxon>Metazoa</taxon>
        <taxon>Ecdysozoa</taxon>
        <taxon>Arthropoda</taxon>
        <taxon>Hexapoda</taxon>
        <taxon>Insecta</taxon>
        <taxon>Pterygota</taxon>
        <taxon>Neoptera</taxon>
        <taxon>Endopterygota</taxon>
        <taxon>Hymenoptera</taxon>
        <taxon>Apocrita</taxon>
        <taxon>Aculeata</taxon>
        <taxon>Apoidea</taxon>
        <taxon>Anthophila</taxon>
        <taxon>Halictidae</taxon>
        <taxon>Rophitinae</taxon>
        <taxon>Dufourea</taxon>
    </lineage>
</organism>